<dbReference type="Proteomes" id="UP000184420">
    <property type="component" value="Unassembled WGS sequence"/>
</dbReference>
<dbReference type="Pfam" id="PF00571">
    <property type="entry name" value="CBS"/>
    <property type="match status" value="2"/>
</dbReference>
<keyword evidence="1" id="KW-0129">CBS domain</keyword>
<gene>
    <name evidence="3" type="ORF">SAMN05444266_107296</name>
</gene>
<evidence type="ECO:0000313" key="4">
    <source>
        <dbReference type="Proteomes" id="UP000184420"/>
    </source>
</evidence>
<reference evidence="3 4" key="1">
    <citation type="submission" date="2016-11" db="EMBL/GenBank/DDBJ databases">
        <authorList>
            <person name="Jaros S."/>
            <person name="Januszkiewicz K."/>
            <person name="Wedrychowicz H."/>
        </authorList>
    </citation>
    <scope>NUCLEOTIDE SEQUENCE [LARGE SCALE GENOMIC DNA]</scope>
    <source>
        <strain evidence="3 4">DSM 27406</strain>
    </source>
</reference>
<feature type="domain" description="CBS" evidence="2">
    <location>
        <begin position="64"/>
        <end position="123"/>
    </location>
</feature>
<accession>A0A1M7HMK4</accession>
<dbReference type="SUPFAM" id="SSF54631">
    <property type="entry name" value="CBS-domain pair"/>
    <property type="match status" value="1"/>
</dbReference>
<evidence type="ECO:0000259" key="2">
    <source>
        <dbReference type="PROSITE" id="PS51371"/>
    </source>
</evidence>
<dbReference type="InterPro" id="IPR046342">
    <property type="entry name" value="CBS_dom_sf"/>
</dbReference>
<evidence type="ECO:0000313" key="3">
    <source>
        <dbReference type="EMBL" id="SHM29563.1"/>
    </source>
</evidence>
<keyword evidence="4" id="KW-1185">Reference proteome</keyword>
<protein>
    <submittedName>
        <fullName evidence="3">CBS domain-containing protein</fullName>
    </submittedName>
</protein>
<dbReference type="EMBL" id="FRBL01000007">
    <property type="protein sequence ID" value="SHM29563.1"/>
    <property type="molecule type" value="Genomic_DNA"/>
</dbReference>
<proteinExistence type="predicted"/>
<sequence length="220" mass="24748">MIARELISTTIPVLHPNDAGTEALRLMNEFHVTQLPLVVEDKYAALIDEDTVLDWEDPDILLEAAPYGNLKPAIPEQAHHLEALKLFYEFKLSVLPVVSKDNDYLGLISKDTLLAALAQFNAVKDPGGLIALDLDPRDYSLSEIARIAESNDVSLLSVQTITDPQTGRLEVLLKTNRLDLQALVATFERFNYTIKYLFSEAQEEDLVKKNYDLLMNYISM</sequence>
<dbReference type="STRING" id="1419482.SAMN05444266_107296"/>
<dbReference type="PROSITE" id="PS51371">
    <property type="entry name" value="CBS"/>
    <property type="match status" value="1"/>
</dbReference>
<organism evidence="3 4">
    <name type="scientific">Chitinophaga jiangningensis</name>
    <dbReference type="NCBI Taxonomy" id="1419482"/>
    <lineage>
        <taxon>Bacteria</taxon>
        <taxon>Pseudomonadati</taxon>
        <taxon>Bacteroidota</taxon>
        <taxon>Chitinophagia</taxon>
        <taxon>Chitinophagales</taxon>
        <taxon>Chitinophagaceae</taxon>
        <taxon>Chitinophaga</taxon>
    </lineage>
</organism>
<name>A0A1M7HMK4_9BACT</name>
<evidence type="ECO:0000256" key="1">
    <source>
        <dbReference type="PROSITE-ProRule" id="PRU00703"/>
    </source>
</evidence>
<dbReference type="AlphaFoldDB" id="A0A1M7HMK4"/>
<dbReference type="Gene3D" id="3.10.580.10">
    <property type="entry name" value="CBS-domain"/>
    <property type="match status" value="1"/>
</dbReference>
<dbReference type="InterPro" id="IPR000644">
    <property type="entry name" value="CBS_dom"/>
</dbReference>
<dbReference type="OrthoDB" id="1523762at2"/>
<dbReference type="RefSeq" id="WP_073084346.1">
    <property type="nucleotide sequence ID" value="NZ_FRBL01000007.1"/>
</dbReference>